<evidence type="ECO:0000313" key="9">
    <source>
        <dbReference type="EMBL" id="MDV2079141.1"/>
    </source>
</evidence>
<protein>
    <recommendedName>
        <fullName evidence="2">histidine kinase</fullName>
        <ecNumber evidence="2">2.7.13.3</ecNumber>
    </recommendedName>
</protein>
<feature type="transmembrane region" description="Helical" evidence="6">
    <location>
        <begin position="15"/>
        <end position="34"/>
    </location>
</feature>
<dbReference type="CDD" id="cd17546">
    <property type="entry name" value="REC_hyHK_CKI1_RcsC-like"/>
    <property type="match status" value="1"/>
</dbReference>
<dbReference type="PROSITE" id="PS50110">
    <property type="entry name" value="RESPONSE_REGULATORY"/>
    <property type="match status" value="1"/>
</dbReference>
<proteinExistence type="predicted"/>
<evidence type="ECO:0000256" key="5">
    <source>
        <dbReference type="SAM" id="MobiDB-lite"/>
    </source>
</evidence>
<dbReference type="EMBL" id="JAWIIJ010000006">
    <property type="protein sequence ID" value="MDV2079141.1"/>
    <property type="molecule type" value="Genomic_DNA"/>
</dbReference>
<feature type="compositionally biased region" description="Basic and acidic residues" evidence="5">
    <location>
        <begin position="502"/>
        <end position="515"/>
    </location>
</feature>
<gene>
    <name evidence="9" type="ORF">RYS15_10600</name>
</gene>
<evidence type="ECO:0000259" key="7">
    <source>
        <dbReference type="PROSITE" id="PS50109"/>
    </source>
</evidence>
<keyword evidence="9" id="KW-0547">Nucleotide-binding</keyword>
<feature type="domain" description="Histidine kinase" evidence="7">
    <location>
        <begin position="276"/>
        <end position="499"/>
    </location>
</feature>
<reference evidence="9 10" key="1">
    <citation type="submission" date="2023-10" db="EMBL/GenBank/DDBJ databases">
        <title>Characteristics and mechanism of a salt-tolerant marine origin heterotrophic nitrifying- aerobic denitrifying bacteria Marinobacter xestospongiae HN1.</title>
        <authorList>
            <person name="Qi R."/>
        </authorList>
    </citation>
    <scope>NUCLEOTIDE SEQUENCE [LARGE SCALE GENOMIC DNA]</scope>
    <source>
        <strain evidence="9 10">HN1</strain>
    </source>
</reference>
<dbReference type="SUPFAM" id="SSF55874">
    <property type="entry name" value="ATPase domain of HSP90 chaperone/DNA topoisomerase II/histidine kinase"/>
    <property type="match status" value="1"/>
</dbReference>
<keyword evidence="6" id="KW-1133">Transmembrane helix</keyword>
<evidence type="ECO:0000256" key="3">
    <source>
        <dbReference type="ARBA" id="ARBA00022553"/>
    </source>
</evidence>
<name>A0ABU3VY90_9GAMM</name>
<dbReference type="Pfam" id="PF02518">
    <property type="entry name" value="HATPase_c"/>
    <property type="match status" value="1"/>
</dbReference>
<dbReference type="Pfam" id="PF00072">
    <property type="entry name" value="Response_reg"/>
    <property type="match status" value="1"/>
</dbReference>
<dbReference type="SUPFAM" id="SSF47384">
    <property type="entry name" value="Homodimeric domain of signal transducing histidine kinase"/>
    <property type="match status" value="1"/>
</dbReference>
<dbReference type="Proteomes" id="UP001269819">
    <property type="component" value="Unassembled WGS sequence"/>
</dbReference>
<dbReference type="EC" id="2.7.13.3" evidence="2"/>
<dbReference type="SUPFAM" id="SSF52172">
    <property type="entry name" value="CheY-like"/>
    <property type="match status" value="1"/>
</dbReference>
<dbReference type="InterPro" id="IPR001789">
    <property type="entry name" value="Sig_transdc_resp-reg_receiver"/>
</dbReference>
<evidence type="ECO:0000256" key="4">
    <source>
        <dbReference type="PROSITE-ProRule" id="PRU00169"/>
    </source>
</evidence>
<dbReference type="InterPro" id="IPR004358">
    <property type="entry name" value="Sig_transdc_His_kin-like_C"/>
</dbReference>
<keyword evidence="6" id="KW-0812">Transmembrane</keyword>
<dbReference type="InterPro" id="IPR005467">
    <property type="entry name" value="His_kinase_dom"/>
</dbReference>
<accession>A0ABU3VY90</accession>
<dbReference type="SMART" id="SM00388">
    <property type="entry name" value="HisKA"/>
    <property type="match status" value="1"/>
</dbReference>
<dbReference type="PROSITE" id="PS50109">
    <property type="entry name" value="HIS_KIN"/>
    <property type="match status" value="1"/>
</dbReference>
<evidence type="ECO:0000256" key="2">
    <source>
        <dbReference type="ARBA" id="ARBA00012438"/>
    </source>
</evidence>
<comment type="catalytic activity">
    <reaction evidence="1">
        <text>ATP + protein L-histidine = ADP + protein N-phospho-L-histidine.</text>
        <dbReference type="EC" id="2.7.13.3"/>
    </reaction>
</comment>
<dbReference type="PANTHER" id="PTHR45339:SF5">
    <property type="entry name" value="HISTIDINE KINASE"/>
    <property type="match status" value="1"/>
</dbReference>
<dbReference type="InterPro" id="IPR036890">
    <property type="entry name" value="HATPase_C_sf"/>
</dbReference>
<dbReference type="InterPro" id="IPR036097">
    <property type="entry name" value="HisK_dim/P_sf"/>
</dbReference>
<dbReference type="PRINTS" id="PR00344">
    <property type="entry name" value="BCTRLSENSOR"/>
</dbReference>
<keyword evidence="9" id="KW-0067">ATP-binding</keyword>
<comment type="caution">
    <text evidence="9">The sequence shown here is derived from an EMBL/GenBank/DDBJ whole genome shotgun (WGS) entry which is preliminary data.</text>
</comment>
<dbReference type="SMART" id="SM00387">
    <property type="entry name" value="HATPase_c"/>
    <property type="match status" value="1"/>
</dbReference>
<feature type="region of interest" description="Disordered" evidence="5">
    <location>
        <begin position="502"/>
        <end position="526"/>
    </location>
</feature>
<feature type="modified residue" description="4-aspartylphosphate" evidence="4">
    <location>
        <position position="577"/>
    </location>
</feature>
<dbReference type="InterPro" id="IPR003594">
    <property type="entry name" value="HATPase_dom"/>
</dbReference>
<dbReference type="Gene3D" id="1.10.287.130">
    <property type="match status" value="1"/>
</dbReference>
<feature type="transmembrane region" description="Helical" evidence="6">
    <location>
        <begin position="169"/>
        <end position="188"/>
    </location>
</feature>
<dbReference type="Pfam" id="PF00512">
    <property type="entry name" value="HisKA"/>
    <property type="match status" value="1"/>
</dbReference>
<dbReference type="InterPro" id="IPR011006">
    <property type="entry name" value="CheY-like_superfamily"/>
</dbReference>
<evidence type="ECO:0000259" key="8">
    <source>
        <dbReference type="PROSITE" id="PS50110"/>
    </source>
</evidence>
<dbReference type="CDD" id="cd16922">
    <property type="entry name" value="HATPase_EvgS-ArcB-TorS-like"/>
    <property type="match status" value="1"/>
</dbReference>
<evidence type="ECO:0000256" key="6">
    <source>
        <dbReference type="SAM" id="Phobius"/>
    </source>
</evidence>
<dbReference type="Gene3D" id="3.30.565.10">
    <property type="entry name" value="Histidine kinase-like ATPase, C-terminal domain"/>
    <property type="match status" value="1"/>
</dbReference>
<dbReference type="InterPro" id="IPR003661">
    <property type="entry name" value="HisK_dim/P_dom"/>
</dbReference>
<keyword evidence="3 4" id="KW-0597">Phosphoprotein</keyword>
<dbReference type="PANTHER" id="PTHR45339">
    <property type="entry name" value="HYBRID SIGNAL TRANSDUCTION HISTIDINE KINASE J"/>
    <property type="match status" value="1"/>
</dbReference>
<organism evidence="9 10">
    <name type="scientific">Marinobacter xestospongiae</name>
    <dbReference type="NCBI Taxonomy" id="994319"/>
    <lineage>
        <taxon>Bacteria</taxon>
        <taxon>Pseudomonadati</taxon>
        <taxon>Pseudomonadota</taxon>
        <taxon>Gammaproteobacteria</taxon>
        <taxon>Pseudomonadales</taxon>
        <taxon>Marinobacteraceae</taxon>
        <taxon>Marinobacter</taxon>
    </lineage>
</organism>
<sequence>MNLRKGAPRSLTHRLMVLGVMPALVMFLVLLVFFTSARLDDARKELYNSSQILADNLAPAVEYAVVSGNTQLLEQILTQTFKRSQVKWIRVTDVTDRVVGEVGNSPAEGVDATSDVFTADILQRPLDMEEDDDADWFEPVYGFTSGVIRLGTVEVGVSEQALVARQKDIVWSSVIVGLSLLAFTLLLVRRTLHSLVHPIHLMAERINTLMTGDYREAPVDRANQTSDVLELEQNLNALARHMASLKASRDQTLEVSETARERAESANRAKSEFLATMSHELRTPLNGVLGMIELIAEDELNPRQQDYLGTARHATEDLLTIISDILDISRMDRGKLALEYHDFDLRQVIENCVATYRHASEQQGLQLSLQLTGNWPGRSQVKGDAPRLRQVLAGLLDNAIKFTDQGSITVIAEWHYLEEQCMVLQCTVRDSGSGIPTDRMKEIFKTFEQLDNSHSRTHGGTGIGLALVQKLVELMGGHVKVETDLGTGSSFSFEVPFELREEVTDDQDRRPEPRPADPGSPNRSTRALVVEDNPVNQRVATALLTRLGFETDAVSNGKDALDRVRSSQFDYEVILMDCHMPVMDGFEATRTIRDWERDSGQLAIPIIALTADALPGTESACREAGMNDYLSKPVRKDKLRTVLSRWIRF</sequence>
<dbReference type="SMART" id="SM00448">
    <property type="entry name" value="REC"/>
    <property type="match status" value="1"/>
</dbReference>
<dbReference type="GO" id="GO:0005524">
    <property type="term" value="F:ATP binding"/>
    <property type="evidence" value="ECO:0007669"/>
    <property type="project" value="UniProtKB-KW"/>
</dbReference>
<feature type="domain" description="Response regulatory" evidence="8">
    <location>
        <begin position="526"/>
        <end position="647"/>
    </location>
</feature>
<keyword evidence="10" id="KW-1185">Reference proteome</keyword>
<evidence type="ECO:0000313" key="10">
    <source>
        <dbReference type="Proteomes" id="UP001269819"/>
    </source>
</evidence>
<keyword evidence="6" id="KW-0472">Membrane</keyword>
<dbReference type="CDD" id="cd00082">
    <property type="entry name" value="HisKA"/>
    <property type="match status" value="1"/>
</dbReference>
<dbReference type="Gene3D" id="3.40.50.2300">
    <property type="match status" value="1"/>
</dbReference>
<evidence type="ECO:0000256" key="1">
    <source>
        <dbReference type="ARBA" id="ARBA00000085"/>
    </source>
</evidence>
<dbReference type="RefSeq" id="WP_316973759.1">
    <property type="nucleotide sequence ID" value="NZ_JAWIIJ010000006.1"/>
</dbReference>